<evidence type="ECO:0000256" key="1">
    <source>
        <dbReference type="SAM" id="Phobius"/>
    </source>
</evidence>
<dbReference type="Pfam" id="PF08428">
    <property type="entry name" value="Rib"/>
    <property type="match status" value="2"/>
</dbReference>
<dbReference type="InterPro" id="IPR013783">
    <property type="entry name" value="Ig-like_fold"/>
</dbReference>
<evidence type="ECO:0000313" key="5">
    <source>
        <dbReference type="EMBL" id="EUJ26208.1"/>
    </source>
</evidence>
<protein>
    <submittedName>
        <fullName evidence="5">Cell wall anchor domain-containing protein</fullName>
    </submittedName>
</protein>
<dbReference type="InterPro" id="IPR059115">
    <property type="entry name" value="Rib"/>
</dbReference>
<evidence type="ECO:0000313" key="6">
    <source>
        <dbReference type="Proteomes" id="UP000019251"/>
    </source>
</evidence>
<organism evidence="5 6">
    <name type="scientific">Listeria grayi FSL F6-1183</name>
    <dbReference type="NCBI Taxonomy" id="1265827"/>
    <lineage>
        <taxon>Bacteria</taxon>
        <taxon>Bacillati</taxon>
        <taxon>Bacillota</taxon>
        <taxon>Bacilli</taxon>
        <taxon>Bacillales</taxon>
        <taxon>Listeriaceae</taxon>
        <taxon>Listeria</taxon>
    </lineage>
</organism>
<keyword evidence="1" id="KW-1133">Transmembrane helix</keyword>
<feature type="chain" id="PRO_5032833659" evidence="2">
    <location>
        <begin position="30"/>
        <end position="500"/>
    </location>
</feature>
<dbReference type="Proteomes" id="UP000019251">
    <property type="component" value="Unassembled WGS sequence"/>
</dbReference>
<feature type="domain" description="Bacterial Ig" evidence="4">
    <location>
        <begin position="350"/>
        <end position="415"/>
    </location>
</feature>
<dbReference type="Gene3D" id="2.60.40.10">
    <property type="entry name" value="Immunoglobulins"/>
    <property type="match status" value="1"/>
</dbReference>
<comment type="caution">
    <text evidence="5">The sequence shown here is derived from an EMBL/GenBank/DDBJ whole genome shotgun (WGS) entry which is preliminary data.</text>
</comment>
<evidence type="ECO:0000259" key="4">
    <source>
        <dbReference type="Pfam" id="PF17936"/>
    </source>
</evidence>
<feature type="transmembrane region" description="Helical" evidence="1">
    <location>
        <begin position="475"/>
        <end position="494"/>
    </location>
</feature>
<evidence type="ECO:0000256" key="2">
    <source>
        <dbReference type="SAM" id="SignalP"/>
    </source>
</evidence>
<sequence>MTTTIKKSLICWLAVLLLICLSIPSHVSAAAPLEGQKIVHPKTAVSFSTGQVPTPQDFVALSEQETIEKVHFKGDVPDTATAGMHTATLVVNYQDGSLETITVPYKVVAIQTTNVTAKQDLHFKQGEKTPAASAFITAEDPSKVKSADFKSGAVPDFTTAGQKTIAITVVFADDTSTELQVSYTVTAVPLAHPKTALRFPIGKKLATSDLLTAESGVALRVIKGQLSTSKVGTFSTTIEAKKGDRTETFTVSYQVIDTEKPLIQPKKDQLFVFDKGTTIKPQDLVTATDNSGKVSLTFKKGWAPKPNQLGDQLVRVVATDPAGNFSDIEIAIMIWNDVPTLKTPKLDFSKTTDLKLVGTADPHTLVFILDGYSELIGSTYADKNGHFALELETALPEGMIVSLTATDEAGNYSGMSTYFYDEEEEDYTDHEDGGPDGDDLQVIITSQRESGLDNQNNTLVLRSARVKKLPKTGDSFPAASAGGLLILSAAYLLLRKPNMR</sequence>
<gene>
    <name evidence="5" type="ORF">LMUR_13429</name>
</gene>
<dbReference type="InterPro" id="IPR041498">
    <property type="entry name" value="Big_6"/>
</dbReference>
<dbReference type="NCBIfam" id="TIGR01167">
    <property type="entry name" value="LPXTG_anchor"/>
    <property type="match status" value="1"/>
</dbReference>
<feature type="domain" description="Rib" evidence="3">
    <location>
        <begin position="118"/>
        <end position="186"/>
    </location>
</feature>
<keyword evidence="1" id="KW-0472">Membrane</keyword>
<feature type="signal peptide" evidence="2">
    <location>
        <begin position="1"/>
        <end position="29"/>
    </location>
</feature>
<accession>A0A829R2Y3</accession>
<dbReference type="EMBL" id="AODG01000018">
    <property type="protein sequence ID" value="EUJ26208.1"/>
    <property type="molecule type" value="Genomic_DNA"/>
</dbReference>
<reference evidence="5 6" key="1">
    <citation type="submission" date="2012-12" db="EMBL/GenBank/DDBJ databases">
        <title>Novel taxa of Listeriaceae from agricultural environments in the United States.</title>
        <authorList>
            <person name="den Bakker H.C."/>
            <person name="Allred A."/>
            <person name="Warchocki S."/>
            <person name="Wright E.M."/>
            <person name="Burrell A."/>
            <person name="Nightingale K.K."/>
            <person name="Kephart D."/>
            <person name="Wiedmann M."/>
        </authorList>
    </citation>
    <scope>NUCLEOTIDE SEQUENCE [LARGE SCALE GENOMIC DNA]</scope>
    <source>
        <strain evidence="5 6">FSL F6-1183</strain>
    </source>
</reference>
<feature type="domain" description="Rib" evidence="3">
    <location>
        <begin position="43"/>
        <end position="108"/>
    </location>
</feature>
<keyword evidence="1" id="KW-0812">Transmembrane</keyword>
<dbReference type="AlphaFoldDB" id="A0A829R2Y3"/>
<dbReference type="Pfam" id="PF17936">
    <property type="entry name" value="Big_6"/>
    <property type="match status" value="1"/>
</dbReference>
<keyword evidence="2" id="KW-0732">Signal</keyword>
<evidence type="ECO:0000259" key="3">
    <source>
        <dbReference type="Pfam" id="PF08428"/>
    </source>
</evidence>
<dbReference type="RefSeq" id="WP_036107883.1">
    <property type="nucleotide sequence ID" value="NZ_AODG01000018.1"/>
</dbReference>
<name>A0A829R2Y3_LISGR</name>
<proteinExistence type="predicted"/>